<evidence type="ECO:0000256" key="8">
    <source>
        <dbReference type="ARBA" id="ARBA00023136"/>
    </source>
</evidence>
<feature type="chain" id="PRO_5005503577" evidence="13">
    <location>
        <begin position="24"/>
        <end position="730"/>
    </location>
</feature>
<dbReference type="CDD" id="cd01347">
    <property type="entry name" value="ligand_gated_channel"/>
    <property type="match status" value="1"/>
</dbReference>
<reference evidence="17" key="1">
    <citation type="submission" date="2015-08" db="EMBL/GenBank/DDBJ databases">
        <authorList>
            <person name="Varghese N."/>
        </authorList>
    </citation>
    <scope>NUCLEOTIDE SEQUENCE [LARGE SCALE GENOMIC DNA]</scope>
    <source>
        <strain evidence="17">DSM 27808</strain>
    </source>
</reference>
<gene>
    <name evidence="16" type="ORF">Ga0061064_1199</name>
</gene>
<organism evidence="16 17">
    <name type="scientific">Pseudidiomarina woesei</name>
    <dbReference type="NCBI Taxonomy" id="1381080"/>
    <lineage>
        <taxon>Bacteria</taxon>
        <taxon>Pseudomonadati</taxon>
        <taxon>Pseudomonadota</taxon>
        <taxon>Gammaproteobacteria</taxon>
        <taxon>Alteromonadales</taxon>
        <taxon>Idiomarinaceae</taxon>
        <taxon>Pseudidiomarina</taxon>
    </lineage>
</organism>
<dbReference type="Proteomes" id="UP000182598">
    <property type="component" value="Unassembled WGS sequence"/>
</dbReference>
<evidence type="ECO:0000313" key="16">
    <source>
        <dbReference type="EMBL" id="CUA85402.1"/>
    </source>
</evidence>
<dbReference type="PANTHER" id="PTHR30069:SF29">
    <property type="entry name" value="HEMOGLOBIN AND HEMOGLOBIN-HAPTOGLOBIN-BINDING PROTEIN 1-RELATED"/>
    <property type="match status" value="1"/>
</dbReference>
<dbReference type="Gene3D" id="2.170.130.10">
    <property type="entry name" value="TonB-dependent receptor, plug domain"/>
    <property type="match status" value="1"/>
</dbReference>
<evidence type="ECO:0000256" key="12">
    <source>
        <dbReference type="RuleBase" id="RU003357"/>
    </source>
</evidence>
<accession>A0A0K6H327</accession>
<dbReference type="InterPro" id="IPR037066">
    <property type="entry name" value="Plug_dom_sf"/>
</dbReference>
<name>A0A0K6H327_9GAMM</name>
<evidence type="ECO:0000256" key="13">
    <source>
        <dbReference type="SAM" id="SignalP"/>
    </source>
</evidence>
<dbReference type="Gene3D" id="2.40.170.20">
    <property type="entry name" value="TonB-dependent receptor, beta-barrel domain"/>
    <property type="match status" value="1"/>
</dbReference>
<dbReference type="InterPro" id="IPR036942">
    <property type="entry name" value="Beta-barrel_TonB_sf"/>
</dbReference>
<keyword evidence="8 11" id="KW-0472">Membrane</keyword>
<dbReference type="InterPro" id="IPR012910">
    <property type="entry name" value="Plug_dom"/>
</dbReference>
<feature type="signal peptide" evidence="13">
    <location>
        <begin position="1"/>
        <end position="23"/>
    </location>
</feature>
<evidence type="ECO:0000256" key="6">
    <source>
        <dbReference type="ARBA" id="ARBA00022729"/>
    </source>
</evidence>
<evidence type="ECO:0000256" key="10">
    <source>
        <dbReference type="ARBA" id="ARBA00023237"/>
    </source>
</evidence>
<keyword evidence="5 11" id="KW-0812">Transmembrane</keyword>
<protein>
    <submittedName>
        <fullName evidence="16">Outer membrane receptor proteins, mostly Fe transport</fullName>
    </submittedName>
</protein>
<evidence type="ECO:0000313" key="17">
    <source>
        <dbReference type="Proteomes" id="UP000182598"/>
    </source>
</evidence>
<evidence type="ECO:0000256" key="1">
    <source>
        <dbReference type="ARBA" id="ARBA00004571"/>
    </source>
</evidence>
<evidence type="ECO:0000256" key="5">
    <source>
        <dbReference type="ARBA" id="ARBA00022692"/>
    </source>
</evidence>
<dbReference type="RefSeq" id="WP_055438875.1">
    <property type="nucleotide sequence ID" value="NZ_CYHB01000003.1"/>
</dbReference>
<dbReference type="SUPFAM" id="SSF56935">
    <property type="entry name" value="Porins"/>
    <property type="match status" value="1"/>
</dbReference>
<evidence type="ECO:0000259" key="14">
    <source>
        <dbReference type="Pfam" id="PF00593"/>
    </source>
</evidence>
<keyword evidence="3 11" id="KW-0813">Transport</keyword>
<dbReference type="Pfam" id="PF00593">
    <property type="entry name" value="TonB_dep_Rec_b-barrel"/>
    <property type="match status" value="1"/>
</dbReference>
<keyword evidence="6 13" id="KW-0732">Signal</keyword>
<evidence type="ECO:0000259" key="15">
    <source>
        <dbReference type="Pfam" id="PF07715"/>
    </source>
</evidence>
<dbReference type="PANTHER" id="PTHR30069">
    <property type="entry name" value="TONB-DEPENDENT OUTER MEMBRANE RECEPTOR"/>
    <property type="match status" value="1"/>
</dbReference>
<dbReference type="Pfam" id="PF07715">
    <property type="entry name" value="Plug"/>
    <property type="match status" value="1"/>
</dbReference>
<proteinExistence type="inferred from homology"/>
<dbReference type="GO" id="GO:0009279">
    <property type="term" value="C:cell outer membrane"/>
    <property type="evidence" value="ECO:0007669"/>
    <property type="project" value="UniProtKB-SubCell"/>
</dbReference>
<keyword evidence="10 11" id="KW-0998">Cell outer membrane</keyword>
<keyword evidence="4 11" id="KW-1134">Transmembrane beta strand</keyword>
<dbReference type="OrthoDB" id="9764669at2"/>
<evidence type="ECO:0000256" key="11">
    <source>
        <dbReference type="PROSITE-ProRule" id="PRU01360"/>
    </source>
</evidence>
<dbReference type="AlphaFoldDB" id="A0A0K6H327"/>
<keyword evidence="17" id="KW-1185">Reference proteome</keyword>
<dbReference type="InterPro" id="IPR000531">
    <property type="entry name" value="Beta-barrel_TonB"/>
</dbReference>
<keyword evidence="7 12" id="KW-0798">TonB box</keyword>
<evidence type="ECO:0000256" key="3">
    <source>
        <dbReference type="ARBA" id="ARBA00022448"/>
    </source>
</evidence>
<feature type="domain" description="TonB-dependent receptor plug" evidence="15">
    <location>
        <begin position="54"/>
        <end position="164"/>
    </location>
</feature>
<evidence type="ECO:0000256" key="2">
    <source>
        <dbReference type="ARBA" id="ARBA00008143"/>
    </source>
</evidence>
<sequence length="730" mass="80747">MKLSALVGVVAGAVGVLPSLALALPQEVSEAETAQQEQVMETITVVAHRQPRQLSEVAGTVSIISEEDLQRNVVLNASDMVRYQPGVELDDTTSRFGHSGFRIRGIGGNRTAVVIDQIPVADYFAVGTYSNTGRGLLELGLASRVEILRGPASTLYGSKALGGVVAVNLLDAQDVLTSANHGSRIQFGMNSDSNRAKVMAATAFADNDTSFMVAAAVQYGQDMQSEGLASDKRDHQHRRQQAALLRAAADSELGEWRVTLDLQRESRNTDINSVIGSGRLAATTSLIGDDSRDQYRIVADLDMAPTAWIDRGQWRVYQQHSVIEQDSYEQRMLLPEPLDIQRLFDFSQETSGIGADLETDLRLAKLRHRLGYGFEISSSVLEDQRDALQTNLTTGVSTNVLLGETFPLRDFPRSRVTELGVYVHDEFQLWPDGPVISPGLRYEHYRLRTRDDALFELRYPNTEVTDLTHDAWLPKLGIVWPLAGNTEWFAQYARGYRAPPFSDVNIGLYYPQFNVLAIANPDLKAERGYAFETGVRGRSAESEWSLTAYHNRYSDFIQSRASLGFDPVRGLLVFQSINRDKVVIEGLEATFSQQLSDSWSTAVSAEYSRGEDRQSGRAIADVAPPRAIAEVQYSADTWDSRLVLTAVRGQRELVDEGGAKLFSAPGYATLDWLTRWYVNTDTDISVGVFNLTDRQYWRNSRVSGIAENDPQLAVLAESGLSVGAAIYYTF</sequence>
<keyword evidence="9 16" id="KW-0675">Receptor</keyword>
<dbReference type="InterPro" id="IPR039426">
    <property type="entry name" value="TonB-dep_rcpt-like"/>
</dbReference>
<evidence type="ECO:0000256" key="9">
    <source>
        <dbReference type="ARBA" id="ARBA00023170"/>
    </source>
</evidence>
<evidence type="ECO:0000256" key="4">
    <source>
        <dbReference type="ARBA" id="ARBA00022452"/>
    </source>
</evidence>
<evidence type="ECO:0000256" key="7">
    <source>
        <dbReference type="ARBA" id="ARBA00023077"/>
    </source>
</evidence>
<dbReference type="GO" id="GO:0015344">
    <property type="term" value="F:siderophore uptake transmembrane transporter activity"/>
    <property type="evidence" value="ECO:0007669"/>
    <property type="project" value="TreeGrafter"/>
</dbReference>
<dbReference type="EMBL" id="CYHB01000003">
    <property type="protein sequence ID" value="CUA85402.1"/>
    <property type="molecule type" value="Genomic_DNA"/>
</dbReference>
<dbReference type="GO" id="GO:0044718">
    <property type="term" value="P:siderophore transmembrane transport"/>
    <property type="evidence" value="ECO:0007669"/>
    <property type="project" value="TreeGrafter"/>
</dbReference>
<comment type="subcellular location">
    <subcellularLocation>
        <location evidence="1 11">Cell outer membrane</location>
        <topology evidence="1 11">Multi-pass membrane protein</topology>
    </subcellularLocation>
</comment>
<comment type="similarity">
    <text evidence="2">Belongs to the TonB-dependent receptor family. Hemoglobin/haptoglobin binding protein subfamily.</text>
</comment>
<feature type="domain" description="TonB-dependent receptor-like beta-barrel" evidence="14">
    <location>
        <begin position="255"/>
        <end position="691"/>
    </location>
</feature>
<dbReference type="PROSITE" id="PS52016">
    <property type="entry name" value="TONB_DEPENDENT_REC_3"/>
    <property type="match status" value="1"/>
</dbReference>